<dbReference type="AlphaFoldDB" id="A0A399FAU9"/>
<dbReference type="InterPro" id="IPR029056">
    <property type="entry name" value="Ribokinase-like"/>
</dbReference>
<dbReference type="EMBL" id="QWLB01000020">
    <property type="protein sequence ID" value="RIH92399.1"/>
    <property type="molecule type" value="Genomic_DNA"/>
</dbReference>
<dbReference type="Gene3D" id="3.40.1190.20">
    <property type="match status" value="1"/>
</dbReference>
<proteinExistence type="predicted"/>
<dbReference type="EC" id="2.7.1.-" evidence="4"/>
<keyword evidence="2 4" id="KW-0418">Kinase</keyword>
<gene>
    <name evidence="4" type="primary">ydjH_1</name>
    <name evidence="4" type="ORF">Mgrana_01695</name>
</gene>
<sequence length="317" mass="33571">MGRLEAVSVGIFVADVVARPVRGTAEKGRLELVDEILLCSGGSAASTGYALARFGIPTAVIGRVGHDGFGDFMVNEAQRHGAESLILRDPQAPTSATQVLVDEEGERTFIHAIGANARLVPADVPLEALRARGARLLHLAGFFALPGMEGSDGSPARDLLARASGLGFITSLDNVWNPRGDWHKIHSLLPHTDLFCPSIHDARHISGEQEPQAIAQKLFELGVRQVVALKMGAEGSFVMNRAGEQYRLGIVQVPSIDGTGSGDAFIAGFLAAWLRGMPLRDCARYGNAGGAMGVRAMGAMGGITDWNELQYLAGQIP</sequence>
<evidence type="ECO:0000313" key="4">
    <source>
        <dbReference type="EMBL" id="RIH92399.1"/>
    </source>
</evidence>
<dbReference type="OrthoDB" id="9788681at2"/>
<dbReference type="GO" id="GO:0016301">
    <property type="term" value="F:kinase activity"/>
    <property type="evidence" value="ECO:0007669"/>
    <property type="project" value="UniProtKB-KW"/>
</dbReference>
<dbReference type="Proteomes" id="UP000266178">
    <property type="component" value="Unassembled WGS sequence"/>
</dbReference>
<keyword evidence="1 4" id="KW-0808">Transferase</keyword>
<accession>A0A399FAU9</accession>
<dbReference type="SUPFAM" id="SSF53613">
    <property type="entry name" value="Ribokinase-like"/>
    <property type="match status" value="1"/>
</dbReference>
<comment type="caution">
    <text evidence="4">The sequence shown here is derived from an EMBL/GenBank/DDBJ whole genome shotgun (WGS) entry which is preliminary data.</text>
</comment>
<evidence type="ECO:0000256" key="1">
    <source>
        <dbReference type="ARBA" id="ARBA00022679"/>
    </source>
</evidence>
<evidence type="ECO:0000256" key="2">
    <source>
        <dbReference type="ARBA" id="ARBA00022777"/>
    </source>
</evidence>
<organism evidence="4 5">
    <name type="scientific">Meiothermus granaticius NBRC 107808</name>
    <dbReference type="NCBI Taxonomy" id="1227551"/>
    <lineage>
        <taxon>Bacteria</taxon>
        <taxon>Thermotogati</taxon>
        <taxon>Deinococcota</taxon>
        <taxon>Deinococci</taxon>
        <taxon>Thermales</taxon>
        <taxon>Thermaceae</taxon>
        <taxon>Meiothermus</taxon>
    </lineage>
</organism>
<protein>
    <submittedName>
        <fullName evidence="4">Putative sugar kinase YdjH</fullName>
        <ecNumber evidence="4">2.7.1.-</ecNumber>
    </submittedName>
</protein>
<feature type="domain" description="Carbohydrate kinase PfkB" evidence="3">
    <location>
        <begin position="6"/>
        <end position="301"/>
    </location>
</feature>
<dbReference type="PANTHER" id="PTHR10584">
    <property type="entry name" value="SUGAR KINASE"/>
    <property type="match status" value="1"/>
</dbReference>
<dbReference type="Pfam" id="PF00294">
    <property type="entry name" value="PfkB"/>
    <property type="match status" value="1"/>
</dbReference>
<keyword evidence="5" id="KW-1185">Reference proteome</keyword>
<dbReference type="CDD" id="cd01166">
    <property type="entry name" value="KdgK"/>
    <property type="match status" value="1"/>
</dbReference>
<dbReference type="InterPro" id="IPR011611">
    <property type="entry name" value="PfkB_dom"/>
</dbReference>
<evidence type="ECO:0000259" key="3">
    <source>
        <dbReference type="Pfam" id="PF00294"/>
    </source>
</evidence>
<dbReference type="PANTHER" id="PTHR10584:SF167">
    <property type="entry name" value="PFKB DOMAIN PROTEIN"/>
    <property type="match status" value="1"/>
</dbReference>
<evidence type="ECO:0000313" key="5">
    <source>
        <dbReference type="Proteomes" id="UP000266178"/>
    </source>
</evidence>
<dbReference type="RefSeq" id="WP_119357187.1">
    <property type="nucleotide sequence ID" value="NZ_BJXM01000011.1"/>
</dbReference>
<name>A0A399FAU9_9DEIN</name>
<reference evidence="4 5" key="1">
    <citation type="submission" date="2018-08" db="EMBL/GenBank/DDBJ databases">
        <title>Meiothermus granaticius genome AF-68 sequencing project.</title>
        <authorList>
            <person name="Da Costa M.S."/>
            <person name="Albuquerque L."/>
            <person name="Raposo P."/>
            <person name="Froufe H.J.C."/>
            <person name="Barroso C.S."/>
            <person name="Egas C."/>
        </authorList>
    </citation>
    <scope>NUCLEOTIDE SEQUENCE [LARGE SCALE GENOMIC DNA]</scope>
    <source>
        <strain evidence="4 5">AF-68</strain>
    </source>
</reference>